<dbReference type="PANTHER" id="PTHR24412:SF489">
    <property type="entry name" value="RING FINGER DOMAIN AND KELCH REPEAT-CONTAINING PROTEIN DDB_G0271372"/>
    <property type="match status" value="1"/>
</dbReference>
<dbReference type="SMART" id="SM00612">
    <property type="entry name" value="Kelch"/>
    <property type="match status" value="4"/>
</dbReference>
<dbReference type="PROSITE" id="PS51257">
    <property type="entry name" value="PROKAR_LIPOPROTEIN"/>
    <property type="match status" value="1"/>
</dbReference>
<name>A0AA51RRQ7_9GAMM</name>
<keyword evidence="4" id="KW-1185">Reference proteome</keyword>
<dbReference type="AlphaFoldDB" id="A0AA51RRQ7"/>
<dbReference type="InterPro" id="IPR006652">
    <property type="entry name" value="Kelch_1"/>
</dbReference>
<dbReference type="SUPFAM" id="SSF50965">
    <property type="entry name" value="Galactose oxidase, central domain"/>
    <property type="match status" value="1"/>
</dbReference>
<dbReference type="Proteomes" id="UP001239782">
    <property type="component" value="Chromosome"/>
</dbReference>
<evidence type="ECO:0000313" key="4">
    <source>
        <dbReference type="Proteomes" id="UP001239782"/>
    </source>
</evidence>
<dbReference type="RefSeq" id="WP_309201531.1">
    <property type="nucleotide sequence ID" value="NZ_CP133548.1"/>
</dbReference>
<dbReference type="InterPro" id="IPR011043">
    <property type="entry name" value="Gal_Oxase/kelch_b-propeller"/>
</dbReference>
<sequence>MQRREFLTLVLGSAATGCLASSNWRTAVPLPLATQEIYPVLHDDLLVVAGGLSRSNAGELVMSDKVFGFPFLATQAKPVEWIELPNLPQPSHHVMLQSLNQRLFALSGFSANNSGQWSASTRVLELRGNAWTSLASMPFPLCETVSAIHQGRIHLATGRRPTALKNSQWKDHNDVAEHLIFDVANNEWSVGTAAPTARNSAAAAVVNHHWHIIGGRTVAGGNLATHEVYDFDSKKWDVRAPLPDAQGGLAAAAVNNNLYVFGGEYFTQGGGVYSAVWCYDTTTDRWEKVSEMPVPRHGLGAIAVEDEIYVIAGAAKAGANQTSKRVSIFKP</sequence>
<dbReference type="Gene3D" id="2.120.10.80">
    <property type="entry name" value="Kelch-type beta propeller"/>
    <property type="match status" value="2"/>
</dbReference>
<dbReference type="EMBL" id="CP133548">
    <property type="protein sequence ID" value="WMS86386.1"/>
    <property type="molecule type" value="Genomic_DNA"/>
</dbReference>
<dbReference type="PANTHER" id="PTHR24412">
    <property type="entry name" value="KELCH PROTEIN"/>
    <property type="match status" value="1"/>
</dbReference>
<keyword evidence="1" id="KW-0880">Kelch repeat</keyword>
<protein>
    <submittedName>
        <fullName evidence="3">Kelch repeat-containing protein</fullName>
    </submittedName>
</protein>
<evidence type="ECO:0000313" key="3">
    <source>
        <dbReference type="EMBL" id="WMS86386.1"/>
    </source>
</evidence>
<dbReference type="InterPro" id="IPR015915">
    <property type="entry name" value="Kelch-typ_b-propeller"/>
</dbReference>
<keyword evidence="2" id="KW-0677">Repeat</keyword>
<reference evidence="3 4" key="1">
    <citation type="submission" date="2023-08" db="EMBL/GenBank/DDBJ databases">
        <title>Pleionea litopenaei sp. nov., isolated from stomach of juvenile Litopenaeus vannamei.</title>
        <authorList>
            <person name="Rho A.M."/>
            <person name="Hwang C.Y."/>
        </authorList>
    </citation>
    <scope>NUCLEOTIDE SEQUENCE [LARGE SCALE GENOMIC DNA]</scope>
    <source>
        <strain evidence="3 4">HL-JVS1</strain>
    </source>
</reference>
<accession>A0AA51RRQ7</accession>
<proteinExistence type="predicted"/>
<evidence type="ECO:0000256" key="2">
    <source>
        <dbReference type="ARBA" id="ARBA00022737"/>
    </source>
</evidence>
<dbReference type="KEGG" id="plei:Q9312_14275"/>
<evidence type="ECO:0000256" key="1">
    <source>
        <dbReference type="ARBA" id="ARBA00022441"/>
    </source>
</evidence>
<dbReference type="Pfam" id="PF24681">
    <property type="entry name" value="Kelch_KLHDC2_KLHL20_DRC7"/>
    <property type="match status" value="1"/>
</dbReference>
<organism evidence="3 4">
    <name type="scientific">Pleionea litopenaei</name>
    <dbReference type="NCBI Taxonomy" id="3070815"/>
    <lineage>
        <taxon>Bacteria</taxon>
        <taxon>Pseudomonadati</taxon>
        <taxon>Pseudomonadota</taxon>
        <taxon>Gammaproteobacteria</taxon>
        <taxon>Oceanospirillales</taxon>
        <taxon>Pleioneaceae</taxon>
        <taxon>Pleionea</taxon>
    </lineage>
</organism>
<gene>
    <name evidence="3" type="ORF">Q9312_14275</name>
</gene>